<dbReference type="AlphaFoldDB" id="A0A0Q0YG32"/>
<dbReference type="STRING" id="1544416.Cocul_00648"/>
<reference evidence="1 2" key="1">
    <citation type="submission" date="2015-10" db="EMBL/GenBank/DDBJ databases">
        <title>Corynebacteirum lowii and Corynebacterium oculi species nova, derived from human clinical disease and and emended description of Corynebacterium mastiditis.</title>
        <authorList>
            <person name="Bernard K."/>
            <person name="Pacheco A.L."/>
            <person name="Mcdougall C."/>
            <person name="Burtx T."/>
            <person name="Weibe D."/>
            <person name="Tyler S."/>
            <person name="Olson A.B."/>
            <person name="Cnockaert M."/>
            <person name="Eguchi H."/>
            <person name="Kuwahara T."/>
            <person name="Nakayama-Imaohji H."/>
            <person name="Boudewijins M."/>
            <person name="Van Hoecke F."/>
            <person name="Bernier A.-M."/>
            <person name="Vandamme P."/>
        </authorList>
    </citation>
    <scope>NUCLEOTIDE SEQUENCE [LARGE SCALE GENOMIC DNA]</scope>
    <source>
        <strain evidence="1 2">NML 130210</strain>
    </source>
</reference>
<keyword evidence="2" id="KW-1185">Reference proteome</keyword>
<comment type="caution">
    <text evidence="1">The sequence shown here is derived from an EMBL/GenBank/DDBJ whole genome shotgun (WGS) entry which is preliminary data.</text>
</comment>
<protein>
    <recommendedName>
        <fullName evidence="3">YbjN domain-containing protein</fullName>
    </recommendedName>
</protein>
<proteinExistence type="predicted"/>
<dbReference type="Proteomes" id="UP000050517">
    <property type="component" value="Unassembled WGS sequence"/>
</dbReference>
<evidence type="ECO:0000313" key="2">
    <source>
        <dbReference type="Proteomes" id="UP000050517"/>
    </source>
</evidence>
<dbReference type="InterPro" id="IPR019660">
    <property type="entry name" value="Put_sensory_transdc_reg_YbjN"/>
</dbReference>
<dbReference type="PATRIC" id="fig|1544416.3.peg.649"/>
<dbReference type="Pfam" id="PF10722">
    <property type="entry name" value="YbjN"/>
    <property type="match status" value="1"/>
</dbReference>
<dbReference type="EMBL" id="LKST01000001">
    <property type="protein sequence ID" value="KQB85502.1"/>
    <property type="molecule type" value="Genomic_DNA"/>
</dbReference>
<sequence>MSEQKIPALTFERVTDAMKGFHITLWPTEDPNVATANLNGFRVTFALLNSVLIVRADNPTDLSSDSGVPTLHLAANQVNCSGFGVKAVVADREENLMVRTECDLPIAAGISEEQLSAALRGAVDEVLAGQERVAQAAEGLLDQQKGS</sequence>
<gene>
    <name evidence="1" type="ORF">Cocul_00648</name>
</gene>
<name>A0A0Q0YG32_9CORY</name>
<dbReference type="RefSeq" id="WP_055121823.1">
    <property type="nucleotide sequence ID" value="NZ_LKST01000001.1"/>
</dbReference>
<evidence type="ECO:0000313" key="1">
    <source>
        <dbReference type="EMBL" id="KQB85502.1"/>
    </source>
</evidence>
<evidence type="ECO:0008006" key="3">
    <source>
        <dbReference type="Google" id="ProtNLM"/>
    </source>
</evidence>
<organism evidence="1 2">
    <name type="scientific">Corynebacterium oculi</name>
    <dbReference type="NCBI Taxonomy" id="1544416"/>
    <lineage>
        <taxon>Bacteria</taxon>
        <taxon>Bacillati</taxon>
        <taxon>Actinomycetota</taxon>
        <taxon>Actinomycetes</taxon>
        <taxon>Mycobacteriales</taxon>
        <taxon>Corynebacteriaceae</taxon>
        <taxon>Corynebacterium</taxon>
    </lineage>
</organism>
<accession>A0A0Q0YG32</accession>
<dbReference type="OrthoDB" id="4423019at2"/>